<dbReference type="AlphaFoldDB" id="A0A2J0Z7U5"/>
<organism evidence="3 4">
    <name type="scientific">Rhizobium meliloti</name>
    <name type="common">Ensifer meliloti</name>
    <name type="synonym">Sinorhizobium meliloti</name>
    <dbReference type="NCBI Taxonomy" id="382"/>
    <lineage>
        <taxon>Bacteria</taxon>
        <taxon>Pseudomonadati</taxon>
        <taxon>Pseudomonadota</taxon>
        <taxon>Alphaproteobacteria</taxon>
        <taxon>Hyphomicrobiales</taxon>
        <taxon>Rhizobiaceae</taxon>
        <taxon>Sinorhizobium/Ensifer group</taxon>
        <taxon>Sinorhizobium</taxon>
    </lineage>
</organism>
<dbReference type="PRINTS" id="PR00080">
    <property type="entry name" value="SDRFAMILY"/>
</dbReference>
<dbReference type="InterPro" id="IPR002347">
    <property type="entry name" value="SDR_fam"/>
</dbReference>
<name>A0A2J0Z7U5_RHIML</name>
<dbReference type="PANTHER" id="PTHR42760:SF40">
    <property type="entry name" value="3-OXOACYL-[ACYL-CARRIER-PROTEIN] REDUCTASE, CHLOROPLASTIC"/>
    <property type="match status" value="1"/>
</dbReference>
<protein>
    <submittedName>
        <fullName evidence="3">3-ketoacyl-ACP reductase</fullName>
    </submittedName>
</protein>
<sequence>MSRDSKARIAVVTGGTSGIGLATSRLLLERGCRVALFGQKLVNVESAAQALCQDFGSERVFARAVDLGEPAQITSFFRELDDCWGRADILVCNAGISPKGLYGPTPFQEITLQEWNAVLSVNLTGTMLCCQAVLPGMCAQGFGRVVLVGSIAGRALPKIAGTAYVASKAALAGFARSLVSRYAAHSITVNVVAPGRIATEMAGPRDGEVNRTAVARIPAGRLGEPEEVAAAIGFLTSDGAAFINGAIIDVNGGEYAPL</sequence>
<dbReference type="FunFam" id="3.40.50.720:FF:000173">
    <property type="entry name" value="3-oxoacyl-[acyl-carrier protein] reductase"/>
    <property type="match status" value="1"/>
</dbReference>
<dbReference type="NCBIfam" id="NF009466">
    <property type="entry name" value="PRK12826.1-2"/>
    <property type="match status" value="1"/>
</dbReference>
<dbReference type="PRINTS" id="PR00081">
    <property type="entry name" value="GDHRDH"/>
</dbReference>
<gene>
    <name evidence="3" type="ORF">CEJ86_07400</name>
</gene>
<proteinExistence type="inferred from homology"/>
<reference evidence="3 4" key="1">
    <citation type="submission" date="2017-06" db="EMBL/GenBank/DDBJ databases">
        <title>Ensifer strains isolated from leguminous trees and herbs display diverse denitrification phenotypes with some acting as strong N2O sinks.</title>
        <authorList>
            <person name="Woliy K."/>
            <person name="Mania D."/>
            <person name="Bakken L.R."/>
            <person name="Frostegard A."/>
        </authorList>
    </citation>
    <scope>NUCLEOTIDE SEQUENCE [LARGE SCALE GENOMIC DNA]</scope>
    <source>
        <strain evidence="3 4">AC50a</strain>
    </source>
</reference>
<dbReference type="Gene3D" id="3.40.50.720">
    <property type="entry name" value="NAD(P)-binding Rossmann-like Domain"/>
    <property type="match status" value="1"/>
</dbReference>
<keyword evidence="2" id="KW-0560">Oxidoreductase</keyword>
<dbReference type="Pfam" id="PF13561">
    <property type="entry name" value="adh_short_C2"/>
    <property type="match status" value="1"/>
</dbReference>
<dbReference type="RefSeq" id="WP_100670679.1">
    <property type="nucleotide sequence ID" value="NZ_NJGD01000002.1"/>
</dbReference>
<dbReference type="EMBL" id="NJGD01000002">
    <property type="protein sequence ID" value="PJR16582.1"/>
    <property type="molecule type" value="Genomic_DNA"/>
</dbReference>
<dbReference type="GO" id="GO:0030497">
    <property type="term" value="P:fatty acid elongation"/>
    <property type="evidence" value="ECO:0007669"/>
    <property type="project" value="TreeGrafter"/>
</dbReference>
<comment type="similarity">
    <text evidence="1">Belongs to the short-chain dehydrogenases/reductases (SDR) family.</text>
</comment>
<dbReference type="PANTHER" id="PTHR42760">
    <property type="entry name" value="SHORT-CHAIN DEHYDROGENASES/REDUCTASES FAMILY MEMBER"/>
    <property type="match status" value="1"/>
</dbReference>
<dbReference type="GO" id="GO:0016616">
    <property type="term" value="F:oxidoreductase activity, acting on the CH-OH group of donors, NAD or NADP as acceptor"/>
    <property type="evidence" value="ECO:0007669"/>
    <property type="project" value="TreeGrafter"/>
</dbReference>
<dbReference type="InterPro" id="IPR036291">
    <property type="entry name" value="NAD(P)-bd_dom_sf"/>
</dbReference>
<evidence type="ECO:0000313" key="3">
    <source>
        <dbReference type="EMBL" id="PJR16582.1"/>
    </source>
</evidence>
<dbReference type="SUPFAM" id="SSF51735">
    <property type="entry name" value="NAD(P)-binding Rossmann-fold domains"/>
    <property type="match status" value="1"/>
</dbReference>
<dbReference type="Proteomes" id="UP000231987">
    <property type="component" value="Unassembled WGS sequence"/>
</dbReference>
<evidence type="ECO:0000313" key="4">
    <source>
        <dbReference type="Proteomes" id="UP000231987"/>
    </source>
</evidence>
<evidence type="ECO:0000256" key="1">
    <source>
        <dbReference type="ARBA" id="ARBA00006484"/>
    </source>
</evidence>
<evidence type="ECO:0000256" key="2">
    <source>
        <dbReference type="ARBA" id="ARBA00023002"/>
    </source>
</evidence>
<comment type="caution">
    <text evidence="3">The sequence shown here is derived from an EMBL/GenBank/DDBJ whole genome shotgun (WGS) entry which is preliminary data.</text>
</comment>
<accession>A0A2J0Z7U5</accession>